<proteinExistence type="predicted"/>
<dbReference type="PANTHER" id="PTHR42770:SF15">
    <property type="entry name" value="GLUTAMATE_GAMMA-AMINOBUTYRATE ANTIPORTER-RELATED"/>
    <property type="match status" value="1"/>
</dbReference>
<dbReference type="Proteomes" id="UP000214610">
    <property type="component" value="Unassembled WGS sequence"/>
</dbReference>
<evidence type="ECO:0000256" key="7">
    <source>
        <dbReference type="SAM" id="Phobius"/>
    </source>
</evidence>
<feature type="transmembrane region" description="Helical" evidence="7">
    <location>
        <begin position="186"/>
        <end position="207"/>
    </location>
</feature>
<dbReference type="GO" id="GO:0005886">
    <property type="term" value="C:plasma membrane"/>
    <property type="evidence" value="ECO:0007669"/>
    <property type="project" value="UniProtKB-SubCell"/>
</dbReference>
<feature type="transmembrane region" description="Helical" evidence="7">
    <location>
        <begin position="82"/>
        <end position="101"/>
    </location>
</feature>
<comment type="subcellular location">
    <subcellularLocation>
        <location evidence="1">Cell membrane</location>
        <topology evidence="1">Multi-pass membrane protein</topology>
    </subcellularLocation>
</comment>
<feature type="transmembrane region" description="Helical" evidence="7">
    <location>
        <begin position="219"/>
        <end position="242"/>
    </location>
</feature>
<feature type="transmembrane region" description="Helical" evidence="7">
    <location>
        <begin position="321"/>
        <end position="339"/>
    </location>
</feature>
<dbReference type="PIRSF" id="PIRSF006060">
    <property type="entry name" value="AA_transporter"/>
    <property type="match status" value="1"/>
</dbReference>
<evidence type="ECO:0000313" key="9">
    <source>
        <dbReference type="Proteomes" id="UP000214610"/>
    </source>
</evidence>
<dbReference type="EMBL" id="NHMP01000005">
    <property type="protein sequence ID" value="OXE47373.1"/>
    <property type="molecule type" value="Genomic_DNA"/>
</dbReference>
<keyword evidence="4 7" id="KW-0812">Transmembrane</keyword>
<reference evidence="9" key="1">
    <citation type="submission" date="2017-05" db="EMBL/GenBank/DDBJ databases">
        <title>Improved OligoMM genomes.</title>
        <authorList>
            <person name="Garzetti D."/>
        </authorList>
    </citation>
    <scope>NUCLEOTIDE SEQUENCE [LARGE SCALE GENOMIC DNA]</scope>
    <source>
        <strain evidence="9">YL45</strain>
    </source>
</reference>
<evidence type="ECO:0000256" key="6">
    <source>
        <dbReference type="ARBA" id="ARBA00023136"/>
    </source>
</evidence>
<keyword evidence="6 7" id="KW-0472">Membrane</keyword>
<evidence type="ECO:0000256" key="4">
    <source>
        <dbReference type="ARBA" id="ARBA00022692"/>
    </source>
</evidence>
<comment type="caution">
    <text evidence="8">The sequence shown here is derived from an EMBL/GenBank/DDBJ whole genome shotgun (WGS) entry which is preliminary data.</text>
</comment>
<feature type="transmembrane region" description="Helical" evidence="7">
    <location>
        <begin position="139"/>
        <end position="161"/>
    </location>
</feature>
<dbReference type="Gene3D" id="1.20.1740.10">
    <property type="entry name" value="Amino acid/polyamine transporter I"/>
    <property type="match status" value="1"/>
</dbReference>
<feature type="transmembrane region" description="Helical" evidence="7">
    <location>
        <begin position="57"/>
        <end position="75"/>
    </location>
</feature>
<evidence type="ECO:0000313" key="8">
    <source>
        <dbReference type="EMBL" id="OXE47373.1"/>
    </source>
</evidence>
<name>A0A227KIB5_9BURK</name>
<dbReference type="GO" id="GO:0022857">
    <property type="term" value="F:transmembrane transporter activity"/>
    <property type="evidence" value="ECO:0007669"/>
    <property type="project" value="InterPro"/>
</dbReference>
<evidence type="ECO:0000256" key="3">
    <source>
        <dbReference type="ARBA" id="ARBA00022475"/>
    </source>
</evidence>
<gene>
    <name evidence="8" type="ORF">ADH67_09290</name>
</gene>
<keyword evidence="5 7" id="KW-1133">Transmembrane helix</keyword>
<sequence length="463" mass="50902">MAMLTVCSVFSLRNLPSMAEYGWNIIFFLVASAVCFFVPSALVSAELASTYPERGGVFVWVREAFGPKYGFLAIFMEWVQNLPWYPAAATFVATCLAYTFSPDLAHNRWYIFFTTIAILWIATVLNFRGMRLSVFLSKSGVLVGTIIPGFFLIAIASAYILTDKPIQIPFNGGAALIPDLSTPKQWMLLAGMMVSLAGMEMSSVHVTNMKNPTSAFPRAIFLASLIILFFSIFGALSVALVVPGTQLSMSAGVCQSFETMLKALGFSWFTPILAAFLAYGALASIVTWMNGPSRGLLEVAQEGYLPKYWQTRNSFGMQTSILILQTGCATFLALSVLVMPSVSDAFWLFLALCGELYMVMYLLMFAAAIRLKLRYPDKKGSYQVPGGKVGLCLMSGVAFVTCFISILCGLVPPEQILSKGVWASLGYILFLIAGLVIFISTPLYFFNQYQRQQKNSIETASKR</sequence>
<feature type="transmembrane region" description="Helical" evidence="7">
    <location>
        <begin position="107"/>
        <end position="127"/>
    </location>
</feature>
<dbReference type="InterPro" id="IPR002293">
    <property type="entry name" value="AA/rel_permease1"/>
</dbReference>
<feature type="transmembrane region" description="Helical" evidence="7">
    <location>
        <begin position="345"/>
        <end position="369"/>
    </location>
</feature>
<keyword evidence="2" id="KW-0813">Transport</keyword>
<dbReference type="InterPro" id="IPR050367">
    <property type="entry name" value="APC_superfamily"/>
</dbReference>
<keyword evidence="9" id="KW-1185">Reference proteome</keyword>
<protein>
    <submittedName>
        <fullName evidence="8">Amino acid permease</fullName>
    </submittedName>
</protein>
<dbReference type="Pfam" id="PF13520">
    <property type="entry name" value="AA_permease_2"/>
    <property type="match status" value="1"/>
</dbReference>
<feature type="transmembrane region" description="Helical" evidence="7">
    <location>
        <begin position="424"/>
        <end position="446"/>
    </location>
</feature>
<organism evidence="8 9">
    <name type="scientific">Turicimonas muris</name>
    <dbReference type="NCBI Taxonomy" id="1796652"/>
    <lineage>
        <taxon>Bacteria</taxon>
        <taxon>Pseudomonadati</taxon>
        <taxon>Pseudomonadota</taxon>
        <taxon>Betaproteobacteria</taxon>
        <taxon>Burkholderiales</taxon>
        <taxon>Sutterellaceae</taxon>
        <taxon>Turicimonas</taxon>
    </lineage>
</organism>
<dbReference type="PANTHER" id="PTHR42770">
    <property type="entry name" value="AMINO ACID TRANSPORTER-RELATED"/>
    <property type="match status" value="1"/>
</dbReference>
<evidence type="ECO:0000256" key="2">
    <source>
        <dbReference type="ARBA" id="ARBA00022448"/>
    </source>
</evidence>
<feature type="transmembrane region" description="Helical" evidence="7">
    <location>
        <begin position="266"/>
        <end position="288"/>
    </location>
</feature>
<feature type="transmembrane region" description="Helical" evidence="7">
    <location>
        <begin position="389"/>
        <end position="412"/>
    </location>
</feature>
<evidence type="ECO:0000256" key="5">
    <source>
        <dbReference type="ARBA" id="ARBA00022989"/>
    </source>
</evidence>
<accession>A0A227KIB5</accession>
<dbReference type="AlphaFoldDB" id="A0A227KIB5"/>
<keyword evidence="3" id="KW-1003">Cell membrane</keyword>
<evidence type="ECO:0000256" key="1">
    <source>
        <dbReference type="ARBA" id="ARBA00004651"/>
    </source>
</evidence>
<feature type="transmembrane region" description="Helical" evidence="7">
    <location>
        <begin position="21"/>
        <end position="45"/>
    </location>
</feature>